<keyword evidence="2" id="KW-0732">Signal</keyword>
<gene>
    <name evidence="3" type="ORF">QBC40DRAFT_91677</name>
</gene>
<feature type="compositionally biased region" description="Polar residues" evidence="1">
    <location>
        <begin position="75"/>
        <end position="93"/>
    </location>
</feature>
<feature type="signal peptide" evidence="2">
    <location>
        <begin position="1"/>
        <end position="16"/>
    </location>
</feature>
<feature type="compositionally biased region" description="Basic and acidic residues" evidence="1">
    <location>
        <begin position="164"/>
        <end position="173"/>
    </location>
</feature>
<sequence>MKYSIIFVAAIGLASAAPAVNQLNRPNGAVARRSAPSSNNGPTMNYVRKRSPQSEGGQSSGNTSGGGSNDGGSNRDSVLSGTTIASEGSVYSDQSQQSQSSTGETLVNPPSTPSQSTRSSQDFGSDSGSSDDGQRQYEPITPEMRQNLLNNIRVQQQQEAAEEEQWRQQRDAITRAASGSAGESSGQSGRPNNGGNNDGAGGAGGGKVSSK</sequence>
<name>A0AAN6XVS0_9PEZI</name>
<dbReference type="Proteomes" id="UP001303160">
    <property type="component" value="Unassembled WGS sequence"/>
</dbReference>
<feature type="compositionally biased region" description="Low complexity" evidence="1">
    <location>
        <begin position="176"/>
        <end position="195"/>
    </location>
</feature>
<reference evidence="3" key="1">
    <citation type="journal article" date="2023" name="Mol. Phylogenet. Evol.">
        <title>Genome-scale phylogeny and comparative genomics of the fungal order Sordariales.</title>
        <authorList>
            <person name="Hensen N."/>
            <person name="Bonometti L."/>
            <person name="Westerberg I."/>
            <person name="Brannstrom I.O."/>
            <person name="Guillou S."/>
            <person name="Cros-Aarteil S."/>
            <person name="Calhoun S."/>
            <person name="Haridas S."/>
            <person name="Kuo A."/>
            <person name="Mondo S."/>
            <person name="Pangilinan J."/>
            <person name="Riley R."/>
            <person name="LaButti K."/>
            <person name="Andreopoulos B."/>
            <person name="Lipzen A."/>
            <person name="Chen C."/>
            <person name="Yan M."/>
            <person name="Daum C."/>
            <person name="Ng V."/>
            <person name="Clum A."/>
            <person name="Steindorff A."/>
            <person name="Ohm R.A."/>
            <person name="Martin F."/>
            <person name="Silar P."/>
            <person name="Natvig D.O."/>
            <person name="Lalanne C."/>
            <person name="Gautier V."/>
            <person name="Ament-Velasquez S.L."/>
            <person name="Kruys A."/>
            <person name="Hutchinson M.I."/>
            <person name="Powell A.J."/>
            <person name="Barry K."/>
            <person name="Miller A.N."/>
            <person name="Grigoriev I.V."/>
            <person name="Debuchy R."/>
            <person name="Gladieux P."/>
            <person name="Hiltunen Thoren M."/>
            <person name="Johannesson H."/>
        </authorList>
    </citation>
    <scope>NUCLEOTIDE SEQUENCE</scope>
    <source>
        <strain evidence="3">CBS 315.58</strain>
    </source>
</reference>
<feature type="region of interest" description="Disordered" evidence="1">
    <location>
        <begin position="28"/>
        <end position="211"/>
    </location>
</feature>
<proteinExistence type="predicted"/>
<feature type="chain" id="PRO_5042882120" description="Secreted protein" evidence="2">
    <location>
        <begin position="17"/>
        <end position="211"/>
    </location>
</feature>
<feature type="compositionally biased region" description="Gly residues" evidence="1">
    <location>
        <begin position="196"/>
        <end position="211"/>
    </location>
</feature>
<evidence type="ECO:0008006" key="5">
    <source>
        <dbReference type="Google" id="ProtNLM"/>
    </source>
</evidence>
<accession>A0AAN6XVS0</accession>
<dbReference type="EMBL" id="MU863881">
    <property type="protein sequence ID" value="KAK4204597.1"/>
    <property type="molecule type" value="Genomic_DNA"/>
</dbReference>
<feature type="compositionally biased region" description="Low complexity" evidence="1">
    <location>
        <begin position="113"/>
        <end position="131"/>
    </location>
</feature>
<keyword evidence="4" id="KW-1185">Reference proteome</keyword>
<evidence type="ECO:0000256" key="1">
    <source>
        <dbReference type="SAM" id="MobiDB-lite"/>
    </source>
</evidence>
<protein>
    <recommendedName>
        <fullName evidence="5">Secreted protein</fullName>
    </recommendedName>
</protein>
<comment type="caution">
    <text evidence="3">The sequence shown here is derived from an EMBL/GenBank/DDBJ whole genome shotgun (WGS) entry which is preliminary data.</text>
</comment>
<evidence type="ECO:0000256" key="2">
    <source>
        <dbReference type="SAM" id="SignalP"/>
    </source>
</evidence>
<reference evidence="3" key="2">
    <citation type="submission" date="2023-05" db="EMBL/GenBank/DDBJ databases">
        <authorList>
            <consortium name="Lawrence Berkeley National Laboratory"/>
            <person name="Steindorff A."/>
            <person name="Hensen N."/>
            <person name="Bonometti L."/>
            <person name="Westerberg I."/>
            <person name="Brannstrom I.O."/>
            <person name="Guillou S."/>
            <person name="Cros-Aarteil S."/>
            <person name="Calhoun S."/>
            <person name="Haridas S."/>
            <person name="Kuo A."/>
            <person name="Mondo S."/>
            <person name="Pangilinan J."/>
            <person name="Riley R."/>
            <person name="Labutti K."/>
            <person name="Andreopoulos B."/>
            <person name="Lipzen A."/>
            <person name="Chen C."/>
            <person name="Yanf M."/>
            <person name="Daum C."/>
            <person name="Ng V."/>
            <person name="Clum A."/>
            <person name="Ohm R."/>
            <person name="Martin F."/>
            <person name="Silar P."/>
            <person name="Natvig D."/>
            <person name="Lalanne C."/>
            <person name="Gautier V."/>
            <person name="Ament-Velasquez S.L."/>
            <person name="Kruys A."/>
            <person name="Hutchinson M.I."/>
            <person name="Powell A.J."/>
            <person name="Barry K."/>
            <person name="Miller A.N."/>
            <person name="Grigoriev I.V."/>
            <person name="Debuchy R."/>
            <person name="Gladieux P."/>
            <person name="Thoren M.H."/>
            <person name="Johannesson H."/>
        </authorList>
    </citation>
    <scope>NUCLEOTIDE SEQUENCE</scope>
    <source>
        <strain evidence="3">CBS 315.58</strain>
    </source>
</reference>
<evidence type="ECO:0000313" key="3">
    <source>
        <dbReference type="EMBL" id="KAK4204597.1"/>
    </source>
</evidence>
<evidence type="ECO:0000313" key="4">
    <source>
        <dbReference type="Proteomes" id="UP001303160"/>
    </source>
</evidence>
<organism evidence="3 4">
    <name type="scientific">Triangularia verruculosa</name>
    <dbReference type="NCBI Taxonomy" id="2587418"/>
    <lineage>
        <taxon>Eukaryota</taxon>
        <taxon>Fungi</taxon>
        <taxon>Dikarya</taxon>
        <taxon>Ascomycota</taxon>
        <taxon>Pezizomycotina</taxon>
        <taxon>Sordariomycetes</taxon>
        <taxon>Sordariomycetidae</taxon>
        <taxon>Sordariales</taxon>
        <taxon>Podosporaceae</taxon>
        <taxon>Triangularia</taxon>
    </lineage>
</organism>
<dbReference type="AlphaFoldDB" id="A0AAN6XVS0"/>